<comment type="caution">
    <text evidence="1">The sequence shown here is derived from an EMBL/GenBank/DDBJ whole genome shotgun (WGS) entry which is preliminary data.</text>
</comment>
<dbReference type="Proteomes" id="UP000663860">
    <property type="component" value="Unassembled WGS sequence"/>
</dbReference>
<proteinExistence type="predicted"/>
<protein>
    <submittedName>
        <fullName evidence="1">Uncharacterized protein</fullName>
    </submittedName>
</protein>
<dbReference type="AlphaFoldDB" id="A0A815UVS0"/>
<evidence type="ECO:0000313" key="2">
    <source>
        <dbReference type="Proteomes" id="UP000663860"/>
    </source>
</evidence>
<organism evidence="1 2">
    <name type="scientific">Adineta steineri</name>
    <dbReference type="NCBI Taxonomy" id="433720"/>
    <lineage>
        <taxon>Eukaryota</taxon>
        <taxon>Metazoa</taxon>
        <taxon>Spiralia</taxon>
        <taxon>Gnathifera</taxon>
        <taxon>Rotifera</taxon>
        <taxon>Eurotatoria</taxon>
        <taxon>Bdelloidea</taxon>
        <taxon>Adinetida</taxon>
        <taxon>Adinetidae</taxon>
        <taxon>Adineta</taxon>
    </lineage>
</organism>
<feature type="non-terminal residue" evidence="1">
    <location>
        <position position="1"/>
    </location>
</feature>
<dbReference type="EMBL" id="CAJNOE010005881">
    <property type="protein sequence ID" value="CAF1521295.1"/>
    <property type="molecule type" value="Genomic_DNA"/>
</dbReference>
<name>A0A815UVS0_9BILA</name>
<evidence type="ECO:0000313" key="1">
    <source>
        <dbReference type="EMBL" id="CAF1521295.1"/>
    </source>
</evidence>
<reference evidence="1" key="1">
    <citation type="submission" date="2021-02" db="EMBL/GenBank/DDBJ databases">
        <authorList>
            <person name="Nowell W R."/>
        </authorList>
    </citation>
    <scope>NUCLEOTIDE SEQUENCE</scope>
</reference>
<gene>
    <name evidence="1" type="ORF">IZO911_LOCUS45857</name>
</gene>
<accession>A0A815UVS0</accession>
<sequence length="55" mass="6129">MNRPGLVGIGVEHQGEDNGDARFSQTMPPLARENLFWKRICNINAVLILAFASFL</sequence>